<proteinExistence type="predicted"/>
<protein>
    <submittedName>
        <fullName evidence="4">GNAT family acetyltransferase</fullName>
    </submittedName>
</protein>
<dbReference type="PANTHER" id="PTHR43800:SF1">
    <property type="entry name" value="PEPTIDYL-LYSINE N-ACETYLTRANSFERASE YJAB"/>
    <property type="match status" value="1"/>
</dbReference>
<sequence>MTLRIAPYTEEYHDRLVKIWLHAVSQTHDFLTEEDIRFFYEMMQNGALRAVEIWVCLNPEQEPIGFIGLDGPKIEMLFVDPLHHGQGTGTKLIRHAEQLKGRRLQVDVNEQNPKAHAFYKKYGFVQIGRSELDGSGKPFPLIHMLLQ</sequence>
<dbReference type="OrthoDB" id="9789605at2"/>
<dbReference type="Pfam" id="PF13673">
    <property type="entry name" value="Acetyltransf_10"/>
    <property type="match status" value="1"/>
</dbReference>
<evidence type="ECO:0000259" key="3">
    <source>
        <dbReference type="PROSITE" id="PS51186"/>
    </source>
</evidence>
<dbReference type="CDD" id="cd04301">
    <property type="entry name" value="NAT_SF"/>
    <property type="match status" value="1"/>
</dbReference>
<dbReference type="Proteomes" id="UP000036932">
    <property type="component" value="Unassembled WGS sequence"/>
</dbReference>
<dbReference type="PANTHER" id="PTHR43800">
    <property type="entry name" value="PEPTIDYL-LYSINE N-ACETYLTRANSFERASE YJAB"/>
    <property type="match status" value="1"/>
</dbReference>
<evidence type="ECO:0000256" key="1">
    <source>
        <dbReference type="ARBA" id="ARBA00022679"/>
    </source>
</evidence>
<dbReference type="InterPro" id="IPR000182">
    <property type="entry name" value="GNAT_dom"/>
</dbReference>
<dbReference type="GO" id="GO:0016747">
    <property type="term" value="F:acyltransferase activity, transferring groups other than amino-acyl groups"/>
    <property type="evidence" value="ECO:0007669"/>
    <property type="project" value="InterPro"/>
</dbReference>
<dbReference type="PATRIC" id="fig|1705565.3.peg.2436"/>
<comment type="caution">
    <text evidence="4">The sequence shown here is derived from an EMBL/GenBank/DDBJ whole genome shotgun (WGS) entry which is preliminary data.</text>
</comment>
<name>A0A0M1P1B1_9BACL</name>
<dbReference type="RefSeq" id="WP_054401266.1">
    <property type="nucleotide sequence ID" value="NZ_LIUT01000001.1"/>
</dbReference>
<dbReference type="InterPro" id="IPR016181">
    <property type="entry name" value="Acyl_CoA_acyltransferase"/>
</dbReference>
<dbReference type="SUPFAM" id="SSF55729">
    <property type="entry name" value="Acyl-CoA N-acyltransferases (Nat)"/>
    <property type="match status" value="1"/>
</dbReference>
<accession>A0A0M1P1B1</accession>
<reference evidence="5" key="1">
    <citation type="submission" date="2015-08" db="EMBL/GenBank/DDBJ databases">
        <title>Genome sequencing project for genomic taxonomy and phylogenomics of Bacillus-like bacteria.</title>
        <authorList>
            <person name="Liu B."/>
            <person name="Wang J."/>
            <person name="Zhu Y."/>
            <person name="Liu G."/>
            <person name="Chen Q."/>
            <person name="Chen Z."/>
            <person name="Lan J."/>
            <person name="Che J."/>
            <person name="Ge C."/>
            <person name="Shi H."/>
            <person name="Pan Z."/>
            <person name="Liu X."/>
        </authorList>
    </citation>
    <scope>NUCLEOTIDE SEQUENCE [LARGE SCALE GENOMIC DNA]</scope>
    <source>
        <strain evidence="5">FJAT-22460</strain>
    </source>
</reference>
<dbReference type="EMBL" id="LIUT01000001">
    <property type="protein sequence ID" value="KOR88177.1"/>
    <property type="molecule type" value="Genomic_DNA"/>
</dbReference>
<evidence type="ECO:0000313" key="4">
    <source>
        <dbReference type="EMBL" id="KOR88177.1"/>
    </source>
</evidence>
<dbReference type="Gene3D" id="3.40.630.30">
    <property type="match status" value="1"/>
</dbReference>
<organism evidence="4 5">
    <name type="scientific">Paenibacillus solani</name>
    <dbReference type="NCBI Taxonomy" id="1705565"/>
    <lineage>
        <taxon>Bacteria</taxon>
        <taxon>Bacillati</taxon>
        <taxon>Bacillota</taxon>
        <taxon>Bacilli</taxon>
        <taxon>Bacillales</taxon>
        <taxon>Paenibacillaceae</taxon>
        <taxon>Paenibacillus</taxon>
    </lineage>
</organism>
<evidence type="ECO:0000313" key="5">
    <source>
        <dbReference type="Proteomes" id="UP000036932"/>
    </source>
</evidence>
<keyword evidence="5" id="KW-1185">Reference proteome</keyword>
<evidence type="ECO:0000256" key="2">
    <source>
        <dbReference type="ARBA" id="ARBA00023315"/>
    </source>
</evidence>
<dbReference type="NCBIfam" id="NF007807">
    <property type="entry name" value="PRK10514.1"/>
    <property type="match status" value="1"/>
</dbReference>
<feature type="domain" description="N-acetyltransferase" evidence="3">
    <location>
        <begin position="3"/>
        <end position="146"/>
    </location>
</feature>
<dbReference type="PROSITE" id="PS51186">
    <property type="entry name" value="GNAT"/>
    <property type="match status" value="1"/>
</dbReference>
<dbReference type="AlphaFoldDB" id="A0A0M1P1B1"/>
<keyword evidence="1 4" id="KW-0808">Transferase</keyword>
<gene>
    <name evidence="4" type="ORF">AM231_02800</name>
</gene>
<keyword evidence="2" id="KW-0012">Acyltransferase</keyword>